<organism evidence="2 3">
    <name type="scientific">Oecophyllibacter saccharovorans</name>
    <dbReference type="NCBI Taxonomy" id="2558360"/>
    <lineage>
        <taxon>Bacteria</taxon>
        <taxon>Pseudomonadati</taxon>
        <taxon>Pseudomonadota</taxon>
        <taxon>Alphaproteobacteria</taxon>
        <taxon>Acetobacterales</taxon>
        <taxon>Acetobacteraceae</taxon>
        <taxon>Oecophyllibacter</taxon>
    </lineage>
</organism>
<keyword evidence="2" id="KW-0436">Ligase</keyword>
<keyword evidence="3" id="KW-1185">Reference proteome</keyword>
<keyword evidence="1" id="KW-0812">Transmembrane</keyword>
<keyword evidence="1" id="KW-1133">Transmembrane helix</keyword>
<dbReference type="SUPFAM" id="SSF56059">
    <property type="entry name" value="Glutathione synthetase ATP-binding domain-like"/>
    <property type="match status" value="1"/>
</dbReference>
<dbReference type="RefSeq" id="WP_165600189.1">
    <property type="nucleotide sequence ID" value="NZ_SORZ01000001.1"/>
</dbReference>
<dbReference type="Proteomes" id="UP000315037">
    <property type="component" value="Unassembled WGS sequence"/>
</dbReference>
<comment type="caution">
    <text evidence="2">The sequence shown here is derived from an EMBL/GenBank/DDBJ whole genome shotgun (WGS) entry which is preliminary data.</text>
</comment>
<dbReference type="AlphaFoldDB" id="A0A506UQV8"/>
<gene>
    <name evidence="2" type="ORF">E3202_01905</name>
</gene>
<reference evidence="2 3" key="1">
    <citation type="submission" date="2019-03" db="EMBL/GenBank/DDBJ databases">
        <title>The complete genome sequence of Neokomagataea sp. Jb2 NBRC113641.</title>
        <authorList>
            <person name="Chua K.-O."/>
            <person name="Chan K.-G."/>
            <person name="See-Too W.-S."/>
        </authorList>
    </citation>
    <scope>NUCLEOTIDE SEQUENCE [LARGE SCALE GENOMIC DNA]</scope>
    <source>
        <strain evidence="2 3">Jb2</strain>
    </source>
</reference>
<accession>A0A506UQV8</accession>
<evidence type="ECO:0000256" key="1">
    <source>
        <dbReference type="SAM" id="Phobius"/>
    </source>
</evidence>
<proteinExistence type="predicted"/>
<dbReference type="GO" id="GO:0016874">
    <property type="term" value="F:ligase activity"/>
    <property type="evidence" value="ECO:0007669"/>
    <property type="project" value="UniProtKB-KW"/>
</dbReference>
<evidence type="ECO:0000313" key="2">
    <source>
        <dbReference type="EMBL" id="TPW35728.1"/>
    </source>
</evidence>
<feature type="transmembrane region" description="Helical" evidence="1">
    <location>
        <begin position="20"/>
        <end position="39"/>
    </location>
</feature>
<name>A0A506UQV8_9PROT</name>
<sequence length="361" mass="40196">MTKTAHTPLPRKLNRKQLSLFEFWPGSIFYTPIVLYWILMGIRYRDFSTPTAANPRITTGGLCGESKSSILSMAGPTAREAIAPYIAFRSGPQACATALRAMQQAGIDFPVVIKPDIGCKGTGIKLVQDRAMLAEVLPLFPDGVMLLAQKLVAYPLEAGIFYIRHPGEKTGHLTSITYKETPTLTGNGQATLRELILQDPRMGLVPQIYLPRLGKRADEVIPAGQQVPVVFAGNHCRGAIFRDGRADITPELTARINAIMSDIPDFHFGRIDAKVASVEDLKSGRNLQIIEINGVGSEAIHIWDRHTTLWEAYRTQFYHYRQTFLIGAAKKKEGWKSSGAFGMLWAWRKQRRLLSSYPLND</sequence>
<dbReference type="EMBL" id="SORZ01000001">
    <property type="protein sequence ID" value="TPW35728.1"/>
    <property type="molecule type" value="Genomic_DNA"/>
</dbReference>
<evidence type="ECO:0000313" key="3">
    <source>
        <dbReference type="Proteomes" id="UP000315037"/>
    </source>
</evidence>
<protein>
    <submittedName>
        <fullName evidence="2">D-alanine--D-alanine ligase</fullName>
    </submittedName>
</protein>
<keyword evidence="1" id="KW-0472">Membrane</keyword>